<dbReference type="Gene3D" id="3.40.50.1820">
    <property type="entry name" value="alpha/beta hydrolase"/>
    <property type="match status" value="1"/>
</dbReference>
<dbReference type="InterPro" id="IPR050266">
    <property type="entry name" value="AB_hydrolase_sf"/>
</dbReference>
<name>A0AA40CLZ8_9PEZI</name>
<comment type="caution">
    <text evidence="4">The sequence shown here is derived from an EMBL/GenBank/DDBJ whole genome shotgun (WGS) entry which is preliminary data.</text>
</comment>
<dbReference type="Pfam" id="PF12697">
    <property type="entry name" value="Abhydrolase_6"/>
    <property type="match status" value="1"/>
</dbReference>
<dbReference type="SUPFAM" id="SSF53474">
    <property type="entry name" value="alpha/beta-Hydrolases"/>
    <property type="match status" value="1"/>
</dbReference>
<feature type="domain" description="AB hydrolase-1" evidence="3">
    <location>
        <begin position="105"/>
        <end position="358"/>
    </location>
</feature>
<evidence type="ECO:0000313" key="5">
    <source>
        <dbReference type="Proteomes" id="UP001174936"/>
    </source>
</evidence>
<feature type="chain" id="PRO_5041461130" evidence="2">
    <location>
        <begin position="18"/>
        <end position="378"/>
    </location>
</feature>
<keyword evidence="5" id="KW-1185">Reference proteome</keyword>
<dbReference type="InterPro" id="IPR029058">
    <property type="entry name" value="AB_hydrolase_fold"/>
</dbReference>
<evidence type="ECO:0000256" key="2">
    <source>
        <dbReference type="SAM" id="SignalP"/>
    </source>
</evidence>
<accession>A0AA40CLZ8</accession>
<dbReference type="PANTHER" id="PTHR43798:SF31">
    <property type="entry name" value="AB HYDROLASE SUPERFAMILY PROTEIN YCLE"/>
    <property type="match status" value="1"/>
</dbReference>
<gene>
    <name evidence="4" type="ORF">B0T16DRAFT_513223</name>
</gene>
<dbReference type="GO" id="GO:0016787">
    <property type="term" value="F:hydrolase activity"/>
    <property type="evidence" value="ECO:0007669"/>
    <property type="project" value="UniProtKB-KW"/>
</dbReference>
<dbReference type="Proteomes" id="UP001174936">
    <property type="component" value="Unassembled WGS sequence"/>
</dbReference>
<dbReference type="GO" id="GO:0016020">
    <property type="term" value="C:membrane"/>
    <property type="evidence" value="ECO:0007669"/>
    <property type="project" value="TreeGrafter"/>
</dbReference>
<dbReference type="PANTHER" id="PTHR43798">
    <property type="entry name" value="MONOACYLGLYCEROL LIPASE"/>
    <property type="match status" value="1"/>
</dbReference>
<proteinExistence type="predicted"/>
<evidence type="ECO:0000259" key="3">
    <source>
        <dbReference type="Pfam" id="PF12697"/>
    </source>
</evidence>
<evidence type="ECO:0000313" key="4">
    <source>
        <dbReference type="EMBL" id="KAK0643896.1"/>
    </source>
</evidence>
<evidence type="ECO:0000256" key="1">
    <source>
        <dbReference type="ARBA" id="ARBA00022801"/>
    </source>
</evidence>
<sequence>MKVALLLAAAAALTARACPTENFKICEDYTIPVTTTSNNLAFGLSEFQNNFDVSDFVDTITSRDPSTASSVLAAERQNLTANYDISATFCKPAKPGKKNTVLIATHGLNFDRSYWDPDLDKVTYSFVDWVISQGYSIFYYDRLGVGKSSQVSGYVAQLANQVAIATELTRLVKSGLYVADSGRPDAVVLVGHSFGSLVTLTTAAESPELVEGVVLTGFSLNSTYQNHNGFVEAVGLRVAAEQDPEKWGHLDTGYLTPVDLYANVGSFFKAPDYSHEVAMYADSVKTPFAVTELLDDKNVPSPPYAFKGPAMIISGKYDFIFCTSDCDDVLENPGRKYFANASAFKAVSYPGAGHGLNLHLNAAGSFKEITDFLGDNGL</sequence>
<protein>
    <submittedName>
        <fullName evidence="4">Alpha/Beta hydrolase protein</fullName>
    </submittedName>
</protein>
<reference evidence="4" key="1">
    <citation type="submission" date="2023-06" db="EMBL/GenBank/DDBJ databases">
        <title>Genome-scale phylogeny and comparative genomics of the fungal order Sordariales.</title>
        <authorList>
            <consortium name="Lawrence Berkeley National Laboratory"/>
            <person name="Hensen N."/>
            <person name="Bonometti L."/>
            <person name="Westerberg I."/>
            <person name="Brannstrom I.O."/>
            <person name="Guillou S."/>
            <person name="Cros-Aarteil S."/>
            <person name="Calhoun S."/>
            <person name="Haridas S."/>
            <person name="Kuo A."/>
            <person name="Mondo S."/>
            <person name="Pangilinan J."/>
            <person name="Riley R."/>
            <person name="Labutti K."/>
            <person name="Andreopoulos B."/>
            <person name="Lipzen A."/>
            <person name="Chen C."/>
            <person name="Yanf M."/>
            <person name="Daum C."/>
            <person name="Ng V."/>
            <person name="Clum A."/>
            <person name="Steindorff A."/>
            <person name="Ohm R."/>
            <person name="Martin F."/>
            <person name="Silar P."/>
            <person name="Natvig D."/>
            <person name="Lalanne C."/>
            <person name="Gautier V."/>
            <person name="Ament-Velasquez S.L."/>
            <person name="Kruys A."/>
            <person name="Hutchinson M.I."/>
            <person name="Powell A.J."/>
            <person name="Barry K."/>
            <person name="Miller A.N."/>
            <person name="Grigoriev I.V."/>
            <person name="Debuchy R."/>
            <person name="Gladieux P."/>
            <person name="Thoren M.H."/>
            <person name="Johannesson H."/>
        </authorList>
    </citation>
    <scope>NUCLEOTIDE SEQUENCE</scope>
    <source>
        <strain evidence="4">SMH2532-1</strain>
    </source>
</reference>
<dbReference type="InterPro" id="IPR000073">
    <property type="entry name" value="AB_hydrolase_1"/>
</dbReference>
<dbReference type="AlphaFoldDB" id="A0AA40CLZ8"/>
<keyword evidence="2" id="KW-0732">Signal</keyword>
<feature type="signal peptide" evidence="2">
    <location>
        <begin position="1"/>
        <end position="17"/>
    </location>
</feature>
<organism evidence="4 5">
    <name type="scientific">Cercophora newfieldiana</name>
    <dbReference type="NCBI Taxonomy" id="92897"/>
    <lineage>
        <taxon>Eukaryota</taxon>
        <taxon>Fungi</taxon>
        <taxon>Dikarya</taxon>
        <taxon>Ascomycota</taxon>
        <taxon>Pezizomycotina</taxon>
        <taxon>Sordariomycetes</taxon>
        <taxon>Sordariomycetidae</taxon>
        <taxon>Sordariales</taxon>
        <taxon>Lasiosphaeriaceae</taxon>
        <taxon>Cercophora</taxon>
    </lineage>
</organism>
<dbReference type="EMBL" id="JAULSV010000005">
    <property type="protein sequence ID" value="KAK0643896.1"/>
    <property type="molecule type" value="Genomic_DNA"/>
</dbReference>
<keyword evidence="1 4" id="KW-0378">Hydrolase</keyword>